<evidence type="ECO:0000313" key="1">
    <source>
        <dbReference type="EMBL" id="KAK4384559.1"/>
    </source>
</evidence>
<proteinExistence type="predicted"/>
<comment type="caution">
    <text evidence="1">The sequence shown here is derived from an EMBL/GenBank/DDBJ whole genome shotgun (WGS) entry which is preliminary data.</text>
</comment>
<keyword evidence="2" id="KW-1185">Reference proteome</keyword>
<dbReference type="AlphaFoldDB" id="A0AAE1TAT6"/>
<accession>A0AAE1TAT6</accession>
<name>A0AAE1TAT6_9LAMI</name>
<dbReference type="EMBL" id="JACGWL010000081">
    <property type="protein sequence ID" value="KAK4384559.1"/>
    <property type="molecule type" value="Genomic_DNA"/>
</dbReference>
<gene>
    <name evidence="1" type="ORF">Sango_3048600</name>
</gene>
<evidence type="ECO:0000313" key="2">
    <source>
        <dbReference type="Proteomes" id="UP001289374"/>
    </source>
</evidence>
<dbReference type="Proteomes" id="UP001289374">
    <property type="component" value="Unassembled WGS sequence"/>
</dbReference>
<sequence length="200" mass="22405">MAFSHNIEEDRRVELVNILGVTMVPKHDKYLGFSTVAGRSKRAFRGDKKSYLAQITQLVGNKAFLSGRTVLLKIVLQSISIYAMSCFWLLDSILCKLESTMAKFFWHRDGKIGDGHAIPITGHPWLPKPTTFQLISRPNTLSEASTVSSLIKPDDEWNESLISANFYALDAECILGISIGGSQSRDELVWHLEKSGWFSV</sequence>
<organism evidence="1 2">
    <name type="scientific">Sesamum angolense</name>
    <dbReference type="NCBI Taxonomy" id="2727404"/>
    <lineage>
        <taxon>Eukaryota</taxon>
        <taxon>Viridiplantae</taxon>
        <taxon>Streptophyta</taxon>
        <taxon>Embryophyta</taxon>
        <taxon>Tracheophyta</taxon>
        <taxon>Spermatophyta</taxon>
        <taxon>Magnoliopsida</taxon>
        <taxon>eudicotyledons</taxon>
        <taxon>Gunneridae</taxon>
        <taxon>Pentapetalae</taxon>
        <taxon>asterids</taxon>
        <taxon>lamiids</taxon>
        <taxon>Lamiales</taxon>
        <taxon>Pedaliaceae</taxon>
        <taxon>Sesamum</taxon>
    </lineage>
</organism>
<reference evidence="1" key="2">
    <citation type="journal article" date="2024" name="Plant">
        <title>Genomic evolution and insights into agronomic trait innovations of Sesamum species.</title>
        <authorList>
            <person name="Miao H."/>
            <person name="Wang L."/>
            <person name="Qu L."/>
            <person name="Liu H."/>
            <person name="Sun Y."/>
            <person name="Le M."/>
            <person name="Wang Q."/>
            <person name="Wei S."/>
            <person name="Zheng Y."/>
            <person name="Lin W."/>
            <person name="Duan Y."/>
            <person name="Cao H."/>
            <person name="Xiong S."/>
            <person name="Wang X."/>
            <person name="Wei L."/>
            <person name="Li C."/>
            <person name="Ma Q."/>
            <person name="Ju M."/>
            <person name="Zhao R."/>
            <person name="Li G."/>
            <person name="Mu C."/>
            <person name="Tian Q."/>
            <person name="Mei H."/>
            <person name="Zhang T."/>
            <person name="Gao T."/>
            <person name="Zhang H."/>
        </authorList>
    </citation>
    <scope>NUCLEOTIDE SEQUENCE</scope>
    <source>
        <strain evidence="1">K16</strain>
    </source>
</reference>
<protein>
    <submittedName>
        <fullName evidence="1">Uncharacterized protein</fullName>
    </submittedName>
</protein>
<reference evidence="1" key="1">
    <citation type="submission" date="2020-06" db="EMBL/GenBank/DDBJ databases">
        <authorList>
            <person name="Li T."/>
            <person name="Hu X."/>
            <person name="Zhang T."/>
            <person name="Song X."/>
            <person name="Zhang H."/>
            <person name="Dai N."/>
            <person name="Sheng W."/>
            <person name="Hou X."/>
            <person name="Wei L."/>
        </authorList>
    </citation>
    <scope>NUCLEOTIDE SEQUENCE</scope>
    <source>
        <strain evidence="1">K16</strain>
        <tissue evidence="1">Leaf</tissue>
    </source>
</reference>